<dbReference type="Proteomes" id="UP001732720">
    <property type="component" value="Chromosome 16"/>
</dbReference>
<keyword evidence="1" id="KW-1185">Reference proteome</keyword>
<protein>
    <submittedName>
        <fullName evidence="2">Butyrophilin-like protein 3 isoform X1</fullName>
    </submittedName>
</protein>
<evidence type="ECO:0000313" key="1">
    <source>
        <dbReference type="Proteomes" id="UP001732720"/>
    </source>
</evidence>
<gene>
    <name evidence="2" type="primary">LOC109692221</name>
</gene>
<evidence type="ECO:0000313" key="2">
    <source>
        <dbReference type="RefSeq" id="XP_073913606.1"/>
    </source>
</evidence>
<sequence>MKSFHCNTFMPLVLMLVVSLLKPCLGQWQVVGPEKPIRVFAGEDAVFPCFLSPEANAHVMEVRFFKEHFSDIVHLYQDGKDQKYMQMPAYQGRTELVKDFIMDGHVFLRLKKVSPSDAGLYGCWFSSQTHEQEAIWELQVTEMGSTPLISIVGYIGGGIQLLCQSSGWLSQPIVKWKGPEGFVIPAQFKVNKDIHGRFDVETSLTVQENSGIISCSMQLTDQSPEVKSRLLIGETFFQTSPWLPPSIVLMLLCIGGCAWIIRMSILPFKLMRELENELELEKMHRCTEWREIQKHAVELTLDPDTAHPKLYISDLKTVIWRNAPQEVDISEKRFMRMCVVTSQGFQKGRHYWEVDVGHNKRWYLGVCFDDVDRKQYVTLSPINGYWVLGQETDNWCFVFIPDRVHLFVRTNPTQVGIFLDYEAGILSFFNLDDKSLIYTLTHQFRGLLRPYIQHCPYNEENVSSIFIGPVSQRKKPFLKKPLHPPT</sequence>
<dbReference type="RefSeq" id="XP_073913606.1">
    <property type="nucleotide sequence ID" value="XM_074057505.1"/>
</dbReference>
<accession>A0AC58L8X6</accession>
<proteinExistence type="predicted"/>
<name>A0AC58L8X6_CASCN</name>
<organism evidence="1 2">
    <name type="scientific">Castor canadensis</name>
    <name type="common">American beaver</name>
    <dbReference type="NCBI Taxonomy" id="51338"/>
    <lineage>
        <taxon>Eukaryota</taxon>
        <taxon>Metazoa</taxon>
        <taxon>Chordata</taxon>
        <taxon>Craniata</taxon>
        <taxon>Vertebrata</taxon>
        <taxon>Euteleostomi</taxon>
        <taxon>Mammalia</taxon>
        <taxon>Eutheria</taxon>
        <taxon>Euarchontoglires</taxon>
        <taxon>Glires</taxon>
        <taxon>Rodentia</taxon>
        <taxon>Castorimorpha</taxon>
        <taxon>Castoridae</taxon>
        <taxon>Castor</taxon>
    </lineage>
</organism>
<reference evidence="2" key="1">
    <citation type="submission" date="2025-08" db="UniProtKB">
        <authorList>
            <consortium name="RefSeq"/>
        </authorList>
    </citation>
    <scope>IDENTIFICATION</scope>
</reference>